<keyword evidence="1" id="KW-0175">Coiled coil</keyword>
<evidence type="ECO:0000256" key="1">
    <source>
        <dbReference type="SAM" id="Coils"/>
    </source>
</evidence>
<gene>
    <name evidence="3" type="ORF">HYH02_002232</name>
</gene>
<name>A0A836BB01_9CHLO</name>
<dbReference type="Proteomes" id="UP000613740">
    <property type="component" value="Unassembled WGS sequence"/>
</dbReference>
<evidence type="ECO:0000256" key="2">
    <source>
        <dbReference type="SAM" id="MobiDB-lite"/>
    </source>
</evidence>
<evidence type="ECO:0000313" key="3">
    <source>
        <dbReference type="EMBL" id="KAG2452888.1"/>
    </source>
</evidence>
<keyword evidence="4" id="KW-1185">Reference proteome</keyword>
<protein>
    <submittedName>
        <fullName evidence="3">Uncharacterized protein</fullName>
    </submittedName>
</protein>
<accession>A0A836BB01</accession>
<organism evidence="3 4">
    <name type="scientific">Chlamydomonas schloesseri</name>
    <dbReference type="NCBI Taxonomy" id="2026947"/>
    <lineage>
        <taxon>Eukaryota</taxon>
        <taxon>Viridiplantae</taxon>
        <taxon>Chlorophyta</taxon>
        <taxon>core chlorophytes</taxon>
        <taxon>Chlorophyceae</taxon>
        <taxon>CS clade</taxon>
        <taxon>Chlamydomonadales</taxon>
        <taxon>Chlamydomonadaceae</taxon>
        <taxon>Chlamydomonas</taxon>
    </lineage>
</organism>
<feature type="coiled-coil region" evidence="1">
    <location>
        <begin position="376"/>
        <end position="403"/>
    </location>
</feature>
<comment type="caution">
    <text evidence="3">The sequence shown here is derived from an EMBL/GenBank/DDBJ whole genome shotgun (WGS) entry which is preliminary data.</text>
</comment>
<feature type="region of interest" description="Disordered" evidence="2">
    <location>
        <begin position="222"/>
        <end position="327"/>
    </location>
</feature>
<feature type="compositionally biased region" description="Low complexity" evidence="2">
    <location>
        <begin position="223"/>
        <end position="237"/>
    </location>
</feature>
<feature type="compositionally biased region" description="Low complexity" evidence="2">
    <location>
        <begin position="245"/>
        <end position="258"/>
    </location>
</feature>
<dbReference type="OrthoDB" id="560740at2759"/>
<proteinExistence type="predicted"/>
<feature type="compositionally biased region" description="Low complexity" evidence="2">
    <location>
        <begin position="298"/>
        <end position="310"/>
    </location>
</feature>
<sequence>MSSICKDYESYDYSSYSSERAALDNAIDEHAGTDASYFSSSDFAQQAYSYCNSDARSLDVAASFKGFGVKVGVSTSMSSSSARCGSQSASSYTGRNGGQDSYFYGYNSKLQQSKFAEAKTNIKQLKSTMCGSDSSVNSNSNSVQYLQQVIEPAVFAAYTSCLDLYKAGVQVKQTTGIGSRSFAVDIKFTPGQPGATAYLKGVAVSPQGTAACRVLGCRRNGTSSSIVTRSSSSSARRLAPLGEMDSSSTSSSGDAGASGHHRRHQRSLLAVASPSERQPPRSPPPPPPPAAGAGGGAATQQQSPATGTASSPPPPPPPPSSSDCPAVDVSMNLELSPTAVYSLLCELTPGAPSDGGYTEVYLSTSVGGTYKGVLSRRANQTQLEALAERLAQAENQAALAAQDVSGLRGLVAAQAALLKNVTAQLSAVLANATQEVARVRNLTTQAVTELRNYTDSRLSNFTSNLQAAGGAAGGAAAGTSVGAANGTNTSSPRVQVTT</sequence>
<feature type="compositionally biased region" description="Pro residues" evidence="2">
    <location>
        <begin position="280"/>
        <end position="290"/>
    </location>
</feature>
<feature type="compositionally biased region" description="Pro residues" evidence="2">
    <location>
        <begin position="311"/>
        <end position="320"/>
    </location>
</feature>
<reference evidence="3" key="1">
    <citation type="journal article" date="2020" name="bioRxiv">
        <title>Comparative genomics of Chlamydomonas.</title>
        <authorList>
            <person name="Craig R.J."/>
            <person name="Hasan A.R."/>
            <person name="Ness R.W."/>
            <person name="Keightley P.D."/>
        </authorList>
    </citation>
    <scope>NUCLEOTIDE SEQUENCE</scope>
    <source>
        <strain evidence="3">CCAP 11/173</strain>
    </source>
</reference>
<evidence type="ECO:0000313" key="4">
    <source>
        <dbReference type="Proteomes" id="UP000613740"/>
    </source>
</evidence>
<dbReference type="EMBL" id="JAEHOD010000004">
    <property type="protein sequence ID" value="KAG2452888.1"/>
    <property type="molecule type" value="Genomic_DNA"/>
</dbReference>
<dbReference type="AlphaFoldDB" id="A0A836BB01"/>